<gene>
    <name evidence="2" type="ORF">BO80DRAFT_198645</name>
</gene>
<feature type="transmembrane region" description="Helical" evidence="1">
    <location>
        <begin position="25"/>
        <end position="41"/>
    </location>
</feature>
<reference evidence="2 3" key="1">
    <citation type="submission" date="2018-02" db="EMBL/GenBank/DDBJ databases">
        <title>The genomes of Aspergillus section Nigri reveals drivers in fungal speciation.</title>
        <authorList>
            <consortium name="DOE Joint Genome Institute"/>
            <person name="Vesth T.C."/>
            <person name="Nybo J."/>
            <person name="Theobald S."/>
            <person name="Brandl J."/>
            <person name="Frisvad J.C."/>
            <person name="Nielsen K.F."/>
            <person name="Lyhne E.K."/>
            <person name="Kogle M.E."/>
            <person name="Kuo A."/>
            <person name="Riley R."/>
            <person name="Clum A."/>
            <person name="Nolan M."/>
            <person name="Lipzen A."/>
            <person name="Salamov A."/>
            <person name="Henrissat B."/>
            <person name="Wiebenga A."/>
            <person name="De vries R.P."/>
            <person name="Grigoriev I.V."/>
            <person name="Mortensen U.H."/>
            <person name="Andersen M.R."/>
            <person name="Baker S.E."/>
        </authorList>
    </citation>
    <scope>NUCLEOTIDE SEQUENCE [LARGE SCALE GENOMIC DNA]</scope>
    <source>
        <strain evidence="2 3">CBS 121593</strain>
    </source>
</reference>
<dbReference type="GeneID" id="37219047"/>
<name>A0A395GQC9_9EURO</name>
<evidence type="ECO:0000256" key="1">
    <source>
        <dbReference type="SAM" id="Phobius"/>
    </source>
</evidence>
<dbReference type="AlphaFoldDB" id="A0A395GQC9"/>
<evidence type="ECO:0000313" key="2">
    <source>
        <dbReference type="EMBL" id="RAK97138.1"/>
    </source>
</evidence>
<keyword evidence="3" id="KW-1185">Reference proteome</keyword>
<sequence>MGNQGNASGGLICKTPGNDPSSFEVAVPNFVIMMMTMIMMMKKMKILRWGTEYWIGPAEAAAESRPWKHAAYRVLDQPSNSATVLISNKLGDDHSTGGCAGGVGITLLPLAREESPQIIAITITIPKPTLPTEAFCIRCIRRGGWSLTSTPGRSPLKVSVASLPFSLFQRLECLSLLRSAFTVTCLA</sequence>
<dbReference type="VEuPathDB" id="FungiDB:BO80DRAFT_198645"/>
<dbReference type="RefSeq" id="XP_025571466.1">
    <property type="nucleotide sequence ID" value="XM_025714182.1"/>
</dbReference>
<dbReference type="Proteomes" id="UP000249402">
    <property type="component" value="Unassembled WGS sequence"/>
</dbReference>
<evidence type="ECO:0000313" key="3">
    <source>
        <dbReference type="Proteomes" id="UP000249402"/>
    </source>
</evidence>
<keyword evidence="1" id="KW-0472">Membrane</keyword>
<keyword evidence="1" id="KW-0812">Transmembrane</keyword>
<proteinExistence type="predicted"/>
<protein>
    <submittedName>
        <fullName evidence="2">Uncharacterized protein</fullName>
    </submittedName>
</protein>
<accession>A0A395GQC9</accession>
<keyword evidence="1" id="KW-1133">Transmembrane helix</keyword>
<organism evidence="2 3">
    <name type="scientific">Aspergillus ibericus CBS 121593</name>
    <dbReference type="NCBI Taxonomy" id="1448316"/>
    <lineage>
        <taxon>Eukaryota</taxon>
        <taxon>Fungi</taxon>
        <taxon>Dikarya</taxon>
        <taxon>Ascomycota</taxon>
        <taxon>Pezizomycotina</taxon>
        <taxon>Eurotiomycetes</taxon>
        <taxon>Eurotiomycetidae</taxon>
        <taxon>Eurotiales</taxon>
        <taxon>Aspergillaceae</taxon>
        <taxon>Aspergillus</taxon>
        <taxon>Aspergillus subgen. Circumdati</taxon>
    </lineage>
</organism>
<dbReference type="EMBL" id="KZ824466">
    <property type="protein sequence ID" value="RAK97138.1"/>
    <property type="molecule type" value="Genomic_DNA"/>
</dbReference>